<dbReference type="InterPro" id="IPR001846">
    <property type="entry name" value="VWF_type-D"/>
</dbReference>
<dbReference type="Pfam" id="PF01826">
    <property type="entry name" value="TIL"/>
    <property type="match status" value="1"/>
</dbReference>
<reference evidence="4" key="1">
    <citation type="journal article" date="2021" name="Cell">
        <title>Tracing the genetic footprints of vertebrate landing in non-teleost ray-finned fishes.</title>
        <authorList>
            <person name="Bi X."/>
            <person name="Wang K."/>
            <person name="Yang L."/>
            <person name="Pan H."/>
            <person name="Jiang H."/>
            <person name="Wei Q."/>
            <person name="Fang M."/>
            <person name="Yu H."/>
            <person name="Zhu C."/>
            <person name="Cai Y."/>
            <person name="He Y."/>
            <person name="Gan X."/>
            <person name="Zeng H."/>
            <person name="Yu D."/>
            <person name="Zhu Y."/>
            <person name="Jiang H."/>
            <person name="Qiu Q."/>
            <person name="Yang H."/>
            <person name="Zhang Y.E."/>
            <person name="Wang W."/>
            <person name="Zhu M."/>
            <person name="He S."/>
            <person name="Zhang G."/>
        </authorList>
    </citation>
    <scope>NUCLEOTIDE SEQUENCE</scope>
    <source>
        <strain evidence="4">Pddl_001</strain>
    </source>
</reference>
<dbReference type="CDD" id="cd19941">
    <property type="entry name" value="TIL"/>
    <property type="match status" value="1"/>
</dbReference>
<dbReference type="Pfam" id="PF12714">
    <property type="entry name" value="TILa"/>
    <property type="match status" value="1"/>
</dbReference>
<dbReference type="SMART" id="SM00216">
    <property type="entry name" value="VWD"/>
    <property type="match status" value="1"/>
</dbReference>
<dbReference type="PROSITE" id="PS51233">
    <property type="entry name" value="VWFD"/>
    <property type="match status" value="1"/>
</dbReference>
<dbReference type="Pfam" id="PF00094">
    <property type="entry name" value="VWD"/>
    <property type="match status" value="1"/>
</dbReference>
<feature type="domain" description="VWFD" evidence="3">
    <location>
        <begin position="120"/>
        <end position="299"/>
    </location>
</feature>
<dbReference type="PANTHER" id="PTHR11339">
    <property type="entry name" value="EXTRACELLULAR MATRIX GLYCOPROTEIN RELATED"/>
    <property type="match status" value="1"/>
</dbReference>
<dbReference type="InterPro" id="IPR025615">
    <property type="entry name" value="TILa_dom"/>
</dbReference>
<protein>
    <submittedName>
        <fullName evidence="4">FCGBP protein</fullName>
    </submittedName>
</protein>
<keyword evidence="5" id="KW-1185">Reference proteome</keyword>
<dbReference type="SUPFAM" id="SSF57567">
    <property type="entry name" value="Serine protease inhibitors"/>
    <property type="match status" value="1"/>
</dbReference>
<dbReference type="Proteomes" id="UP001166093">
    <property type="component" value="Unassembled WGS sequence"/>
</dbReference>
<dbReference type="PANTHER" id="PTHR11339:SF244">
    <property type="entry name" value="IGGFC-BINDING PROTEIN"/>
    <property type="match status" value="1"/>
</dbReference>
<evidence type="ECO:0000256" key="2">
    <source>
        <dbReference type="ARBA" id="ARBA00023180"/>
    </source>
</evidence>
<dbReference type="SMART" id="SM00832">
    <property type="entry name" value="C8"/>
    <property type="match status" value="1"/>
</dbReference>
<dbReference type="Pfam" id="PF08742">
    <property type="entry name" value="C8"/>
    <property type="match status" value="1"/>
</dbReference>
<evidence type="ECO:0000259" key="3">
    <source>
        <dbReference type="PROSITE" id="PS51233"/>
    </source>
</evidence>
<dbReference type="InterPro" id="IPR014853">
    <property type="entry name" value="VWF/SSPO/ZAN-like_Cys-rich_dom"/>
</dbReference>
<keyword evidence="1" id="KW-1015">Disulfide bond</keyword>
<evidence type="ECO:0000313" key="5">
    <source>
        <dbReference type="Proteomes" id="UP001166093"/>
    </source>
</evidence>
<feature type="non-terminal residue" evidence="4">
    <location>
        <position position="404"/>
    </location>
</feature>
<name>A0ABS2XDR2_POLSP</name>
<dbReference type="InterPro" id="IPR002919">
    <property type="entry name" value="TIL_dom"/>
</dbReference>
<evidence type="ECO:0000313" key="4">
    <source>
        <dbReference type="EMBL" id="MBN3272390.1"/>
    </source>
</evidence>
<sequence>MSCLENSHYESCGSACPATCSDPEASFKCKLPCVDSCQCNAGYLRSGNLCVPAQRCGCTYQGYYYLPNEKFWADESCTQQCSCDLYTSRVTCKQASCNPSEECRLVKGVRGCYPSVKSFKTCSAGGDPHYTTFDGRWYDFQGTCIYQLVALCSNNPSLTPFEVHVQNDNRESTVVSYTKMVRVKVYGIAIEISKDNSGKIQVDGILLNLPHLLSNGKVKIYKIGMNAVVQTDFGLRLTFDWSSSVTVTVPSEYSGSLCGLCGNYNGDPADDLMGKNGQTDLSPDAFGERWKTGDVPGCVDRCQGSCSECSEKEKWAYAGSSFCGRITDPRGPFRDCLGVVDPKRFFENCVYDVCMYKGLQSVLCQSIASYVTTCQEVGANIYSWRSKGFCGKSLPEAQITMLNI</sequence>
<organism evidence="4 5">
    <name type="scientific">Polyodon spathula</name>
    <name type="common">North American paddlefish</name>
    <name type="synonym">Squalus spathula</name>
    <dbReference type="NCBI Taxonomy" id="7913"/>
    <lineage>
        <taxon>Eukaryota</taxon>
        <taxon>Metazoa</taxon>
        <taxon>Chordata</taxon>
        <taxon>Craniata</taxon>
        <taxon>Vertebrata</taxon>
        <taxon>Euteleostomi</taxon>
        <taxon>Actinopterygii</taxon>
        <taxon>Chondrostei</taxon>
        <taxon>Acipenseriformes</taxon>
        <taxon>Polyodontidae</taxon>
        <taxon>Polyodon</taxon>
    </lineage>
</organism>
<accession>A0ABS2XDR2</accession>
<dbReference type="Gene3D" id="2.10.25.10">
    <property type="entry name" value="Laminin"/>
    <property type="match status" value="1"/>
</dbReference>
<comment type="caution">
    <text evidence="4">The sequence shown here is derived from an EMBL/GenBank/DDBJ whole genome shotgun (WGS) entry which is preliminary data.</text>
</comment>
<dbReference type="InterPro" id="IPR050780">
    <property type="entry name" value="Mucin_vWF_Thrombospondin_sf"/>
</dbReference>
<dbReference type="EMBL" id="JAAWVQ010019675">
    <property type="protein sequence ID" value="MBN3272390.1"/>
    <property type="molecule type" value="Genomic_DNA"/>
</dbReference>
<proteinExistence type="predicted"/>
<dbReference type="InterPro" id="IPR036084">
    <property type="entry name" value="Ser_inhib-like_sf"/>
</dbReference>
<keyword evidence="2" id="KW-0325">Glycoprotein</keyword>
<evidence type="ECO:0000256" key="1">
    <source>
        <dbReference type="ARBA" id="ARBA00023157"/>
    </source>
</evidence>
<gene>
    <name evidence="4" type="primary">Fcgbp_1</name>
    <name evidence="4" type="ORF">GTO93_0017352</name>
</gene>
<feature type="non-terminal residue" evidence="4">
    <location>
        <position position="1"/>
    </location>
</feature>